<evidence type="ECO:0000256" key="16">
    <source>
        <dbReference type="ARBA" id="ARBA00023170"/>
    </source>
</evidence>
<dbReference type="SUPFAM" id="SSF52058">
    <property type="entry name" value="L domain-like"/>
    <property type="match status" value="1"/>
</dbReference>
<evidence type="ECO:0000259" key="22">
    <source>
        <dbReference type="PROSITE" id="PS50011"/>
    </source>
</evidence>
<dbReference type="InterPro" id="IPR032675">
    <property type="entry name" value="LRR_dom_sf"/>
</dbReference>
<dbReference type="Proteomes" id="UP000623129">
    <property type="component" value="Unassembled WGS sequence"/>
</dbReference>
<protein>
    <recommendedName>
        <fullName evidence="3">non-specific serine/threonine protein kinase</fullName>
        <ecNumber evidence="3">2.7.11.1</ecNumber>
    </recommendedName>
</protein>
<evidence type="ECO:0000313" key="24">
    <source>
        <dbReference type="Proteomes" id="UP000623129"/>
    </source>
</evidence>
<proteinExistence type="inferred from homology"/>
<keyword evidence="7" id="KW-0808">Transferase</keyword>
<keyword evidence="24" id="KW-1185">Reference proteome</keyword>
<accession>A0A833RHH1</accession>
<evidence type="ECO:0000256" key="20">
    <source>
        <dbReference type="PROSITE-ProRule" id="PRU10141"/>
    </source>
</evidence>
<keyword evidence="8" id="KW-0812">Transmembrane</keyword>
<feature type="domain" description="Protein kinase" evidence="22">
    <location>
        <begin position="257"/>
        <end position="539"/>
    </location>
</feature>
<evidence type="ECO:0000256" key="13">
    <source>
        <dbReference type="ARBA" id="ARBA00022840"/>
    </source>
</evidence>
<keyword evidence="10" id="KW-0677">Repeat</keyword>
<evidence type="ECO:0000256" key="19">
    <source>
        <dbReference type="ARBA" id="ARBA00048679"/>
    </source>
</evidence>
<sequence>MDCEVSLCLLGFLLLFFPHLSFSSKPLNPEVEALIAIKRELNDPHGVLNNWDGDYVDPCSWAMITCSSQNLVIGLGAPSQSLSGTLSSRISNLTNLQQVLLQNNNITGELPPELGSLPRLQTLDLSSNRFSGQVPESLGRLSSLRYMRLNNNSLSGQFPAPLSKLPQLSFLDLSFNNLSGPVPLFPARTFNIVGNPLICGNNSKKEQCLTIPTPISLPFLLDSSQKREEEEITQTAIRLGNLRHFTLRQLQTATDNFNPKNILGKGGFGNVYKGRLLDGSVVAVKRLKDAGASGEAQFRTEVEIISLAVHRNLLRLVGFCASGGEQLLVYPYMPNGSVLSRLRAKPPLDWNARKRIAVGTARGLQYLHEQCDPKIIHRDVKAANVLLDAQCEAVVGDFGLAKLLDHGDSHVTTAVRGTVGHIAPEYLSTGQSSDKTDVFGFGILLLELVTGQRAIQVGKGDDAGQSGNGHHKGFMLDWVRKAHQEKRLDLLVDPDLGPNYDIIEVAEMVQVALLCTQFLPSHRPKMSDVVRMLEGDGLVDKWEATNRLSTPQPYSPHDNIMPYHAVESKGFFCVQDECGGGTSSDDVLSVDLVEEMELSGPR</sequence>
<evidence type="ECO:0000256" key="2">
    <source>
        <dbReference type="ARBA" id="ARBA00008684"/>
    </source>
</evidence>
<dbReference type="EMBL" id="SWLB01000004">
    <property type="protein sequence ID" value="KAF3339166.1"/>
    <property type="molecule type" value="Genomic_DNA"/>
</dbReference>
<evidence type="ECO:0000256" key="9">
    <source>
        <dbReference type="ARBA" id="ARBA00022729"/>
    </source>
</evidence>
<evidence type="ECO:0000256" key="18">
    <source>
        <dbReference type="ARBA" id="ARBA00047899"/>
    </source>
</evidence>
<dbReference type="PROSITE" id="PS50011">
    <property type="entry name" value="PROTEIN_KINASE_DOM"/>
    <property type="match status" value="1"/>
</dbReference>
<keyword evidence="5" id="KW-0723">Serine/threonine-protein kinase</keyword>
<reference evidence="23" key="1">
    <citation type="submission" date="2020-01" db="EMBL/GenBank/DDBJ databases">
        <title>Genome sequence of Kobresia littledalei, the first chromosome-level genome in the family Cyperaceae.</title>
        <authorList>
            <person name="Qu G."/>
        </authorList>
    </citation>
    <scope>NUCLEOTIDE SEQUENCE</scope>
    <source>
        <strain evidence="23">C.B.Clarke</strain>
        <tissue evidence="23">Leaf</tissue>
    </source>
</reference>
<dbReference type="FunFam" id="3.30.200.20:FF:000015">
    <property type="entry name" value="Somatic embryogenesis receptor kinase 1"/>
    <property type="match status" value="1"/>
</dbReference>
<dbReference type="OrthoDB" id="749055at2759"/>
<evidence type="ECO:0000256" key="14">
    <source>
        <dbReference type="ARBA" id="ARBA00022989"/>
    </source>
</evidence>
<dbReference type="FunFam" id="3.80.10.10:FF:000021">
    <property type="entry name" value="Putative LRR receptor-like serine/threonine-protein kinase"/>
    <property type="match status" value="1"/>
</dbReference>
<feature type="signal peptide" evidence="21">
    <location>
        <begin position="1"/>
        <end position="23"/>
    </location>
</feature>
<dbReference type="GO" id="GO:0048638">
    <property type="term" value="P:regulation of developmental growth"/>
    <property type="evidence" value="ECO:0007669"/>
    <property type="project" value="UniProtKB-ARBA"/>
</dbReference>
<comment type="catalytic activity">
    <reaction evidence="18">
        <text>L-threonyl-[protein] + ATP = O-phospho-L-threonyl-[protein] + ADP + H(+)</text>
        <dbReference type="Rhea" id="RHEA:46608"/>
        <dbReference type="Rhea" id="RHEA-COMP:11060"/>
        <dbReference type="Rhea" id="RHEA-COMP:11605"/>
        <dbReference type="ChEBI" id="CHEBI:15378"/>
        <dbReference type="ChEBI" id="CHEBI:30013"/>
        <dbReference type="ChEBI" id="CHEBI:30616"/>
        <dbReference type="ChEBI" id="CHEBI:61977"/>
        <dbReference type="ChEBI" id="CHEBI:456216"/>
        <dbReference type="EC" id="2.7.11.1"/>
    </reaction>
</comment>
<dbReference type="Pfam" id="PF08263">
    <property type="entry name" value="LRRNT_2"/>
    <property type="match status" value="1"/>
</dbReference>
<keyword evidence="12 23" id="KW-0418">Kinase</keyword>
<evidence type="ECO:0000256" key="7">
    <source>
        <dbReference type="ARBA" id="ARBA00022679"/>
    </source>
</evidence>
<comment type="similarity">
    <text evidence="2">Belongs to the protein kinase superfamily. Ser/Thr protein kinase family.</text>
</comment>
<dbReference type="PANTHER" id="PTHR47988">
    <property type="entry name" value="SOMATIC EMBRYOGENESIS RECEPTOR KINASE 1"/>
    <property type="match status" value="1"/>
</dbReference>
<keyword evidence="9 21" id="KW-0732">Signal</keyword>
<dbReference type="GO" id="GO:0009742">
    <property type="term" value="P:brassinosteroid mediated signaling pathway"/>
    <property type="evidence" value="ECO:0007669"/>
    <property type="project" value="UniProtKB-ARBA"/>
</dbReference>
<keyword evidence="13 20" id="KW-0067">ATP-binding</keyword>
<dbReference type="Gene3D" id="3.80.10.10">
    <property type="entry name" value="Ribonuclease Inhibitor"/>
    <property type="match status" value="1"/>
</dbReference>
<keyword evidence="15" id="KW-0472">Membrane</keyword>
<dbReference type="InterPro" id="IPR011009">
    <property type="entry name" value="Kinase-like_dom_sf"/>
</dbReference>
<evidence type="ECO:0000256" key="3">
    <source>
        <dbReference type="ARBA" id="ARBA00012513"/>
    </source>
</evidence>
<dbReference type="SMART" id="SM00220">
    <property type="entry name" value="S_TKc"/>
    <property type="match status" value="1"/>
</dbReference>
<evidence type="ECO:0000256" key="8">
    <source>
        <dbReference type="ARBA" id="ARBA00022692"/>
    </source>
</evidence>
<dbReference type="PROSITE" id="PS00108">
    <property type="entry name" value="PROTEIN_KINASE_ST"/>
    <property type="match status" value="1"/>
</dbReference>
<gene>
    <name evidence="23" type="ORF">FCM35_KLT16637</name>
</gene>
<evidence type="ECO:0000256" key="21">
    <source>
        <dbReference type="SAM" id="SignalP"/>
    </source>
</evidence>
<evidence type="ECO:0000256" key="5">
    <source>
        <dbReference type="ARBA" id="ARBA00022527"/>
    </source>
</evidence>
<dbReference type="InterPro" id="IPR017441">
    <property type="entry name" value="Protein_kinase_ATP_BS"/>
</dbReference>
<dbReference type="GO" id="GO:0005524">
    <property type="term" value="F:ATP binding"/>
    <property type="evidence" value="ECO:0007669"/>
    <property type="project" value="UniProtKB-UniRule"/>
</dbReference>
<evidence type="ECO:0000256" key="12">
    <source>
        <dbReference type="ARBA" id="ARBA00022777"/>
    </source>
</evidence>
<dbReference type="SUPFAM" id="SSF56112">
    <property type="entry name" value="Protein kinase-like (PK-like)"/>
    <property type="match status" value="1"/>
</dbReference>
<evidence type="ECO:0000313" key="23">
    <source>
        <dbReference type="EMBL" id="KAF3339166.1"/>
    </source>
</evidence>
<dbReference type="PRINTS" id="PR00019">
    <property type="entry name" value="LEURICHRPT"/>
</dbReference>
<evidence type="ECO:0000256" key="11">
    <source>
        <dbReference type="ARBA" id="ARBA00022741"/>
    </source>
</evidence>
<evidence type="ECO:0000256" key="4">
    <source>
        <dbReference type="ARBA" id="ARBA00022475"/>
    </source>
</evidence>
<name>A0A833RHH1_9POAL</name>
<dbReference type="Gene3D" id="1.10.510.10">
    <property type="entry name" value="Transferase(Phosphotransferase) domain 1"/>
    <property type="match status" value="1"/>
</dbReference>
<evidence type="ECO:0000256" key="17">
    <source>
        <dbReference type="ARBA" id="ARBA00023180"/>
    </source>
</evidence>
<dbReference type="PROSITE" id="PS00107">
    <property type="entry name" value="PROTEIN_KINASE_ATP"/>
    <property type="match status" value="1"/>
</dbReference>
<comment type="subcellular location">
    <subcellularLocation>
        <location evidence="1">Cell membrane</location>
        <topology evidence="1">Single-pass membrane protein</topology>
    </subcellularLocation>
</comment>
<dbReference type="InterPro" id="IPR008271">
    <property type="entry name" value="Ser/Thr_kinase_AS"/>
</dbReference>
<keyword evidence="16 23" id="KW-0675">Receptor</keyword>
<evidence type="ECO:0000256" key="10">
    <source>
        <dbReference type="ARBA" id="ARBA00022737"/>
    </source>
</evidence>
<dbReference type="EC" id="2.7.11.1" evidence="3"/>
<dbReference type="InterPro" id="IPR000719">
    <property type="entry name" value="Prot_kinase_dom"/>
</dbReference>
<evidence type="ECO:0000256" key="1">
    <source>
        <dbReference type="ARBA" id="ARBA00004162"/>
    </source>
</evidence>
<keyword evidence="14" id="KW-1133">Transmembrane helix</keyword>
<keyword evidence="4" id="KW-1003">Cell membrane</keyword>
<comment type="caution">
    <text evidence="23">The sequence shown here is derived from an EMBL/GenBank/DDBJ whole genome shotgun (WGS) entry which is preliminary data.</text>
</comment>
<dbReference type="FunFam" id="1.10.510.10:FF:000016">
    <property type="entry name" value="Somatic embryogenesis receptor-like kinase 1"/>
    <property type="match status" value="1"/>
</dbReference>
<dbReference type="Gene3D" id="3.30.200.20">
    <property type="entry name" value="Phosphorylase Kinase, domain 1"/>
    <property type="match status" value="1"/>
</dbReference>
<organism evidence="23 24">
    <name type="scientific">Carex littledalei</name>
    <dbReference type="NCBI Taxonomy" id="544730"/>
    <lineage>
        <taxon>Eukaryota</taxon>
        <taxon>Viridiplantae</taxon>
        <taxon>Streptophyta</taxon>
        <taxon>Embryophyta</taxon>
        <taxon>Tracheophyta</taxon>
        <taxon>Spermatophyta</taxon>
        <taxon>Magnoliopsida</taxon>
        <taxon>Liliopsida</taxon>
        <taxon>Poales</taxon>
        <taxon>Cyperaceae</taxon>
        <taxon>Cyperoideae</taxon>
        <taxon>Cariceae</taxon>
        <taxon>Carex</taxon>
        <taxon>Carex subgen. Euthyceras</taxon>
    </lineage>
</organism>
<dbReference type="InterPro" id="IPR013210">
    <property type="entry name" value="LRR_N_plant-typ"/>
</dbReference>
<keyword evidence="6" id="KW-0433">Leucine-rich repeat</keyword>
<dbReference type="InterPro" id="IPR001611">
    <property type="entry name" value="Leu-rich_rpt"/>
</dbReference>
<keyword evidence="17" id="KW-0325">Glycoprotein</keyword>
<dbReference type="Pfam" id="PF00069">
    <property type="entry name" value="Pkinase"/>
    <property type="match status" value="1"/>
</dbReference>
<dbReference type="Pfam" id="PF00560">
    <property type="entry name" value="LRR_1"/>
    <property type="match status" value="1"/>
</dbReference>
<keyword evidence="11 20" id="KW-0547">Nucleotide-binding</keyword>
<feature type="binding site" evidence="20">
    <location>
        <position position="285"/>
    </location>
    <ligand>
        <name>ATP</name>
        <dbReference type="ChEBI" id="CHEBI:30616"/>
    </ligand>
</feature>
<dbReference type="GO" id="GO:0004674">
    <property type="term" value="F:protein serine/threonine kinase activity"/>
    <property type="evidence" value="ECO:0007669"/>
    <property type="project" value="UniProtKB-KW"/>
</dbReference>
<dbReference type="GO" id="GO:0005886">
    <property type="term" value="C:plasma membrane"/>
    <property type="evidence" value="ECO:0007669"/>
    <property type="project" value="UniProtKB-SubCell"/>
</dbReference>
<comment type="catalytic activity">
    <reaction evidence="19">
        <text>L-seryl-[protein] + ATP = O-phospho-L-seryl-[protein] + ADP + H(+)</text>
        <dbReference type="Rhea" id="RHEA:17989"/>
        <dbReference type="Rhea" id="RHEA-COMP:9863"/>
        <dbReference type="Rhea" id="RHEA-COMP:11604"/>
        <dbReference type="ChEBI" id="CHEBI:15378"/>
        <dbReference type="ChEBI" id="CHEBI:29999"/>
        <dbReference type="ChEBI" id="CHEBI:30616"/>
        <dbReference type="ChEBI" id="CHEBI:83421"/>
        <dbReference type="ChEBI" id="CHEBI:456216"/>
        <dbReference type="EC" id="2.7.11.1"/>
    </reaction>
</comment>
<evidence type="ECO:0000256" key="6">
    <source>
        <dbReference type="ARBA" id="ARBA00022614"/>
    </source>
</evidence>
<dbReference type="AlphaFoldDB" id="A0A833RHH1"/>
<evidence type="ECO:0000256" key="15">
    <source>
        <dbReference type="ARBA" id="ARBA00023136"/>
    </source>
</evidence>
<feature type="chain" id="PRO_5032339994" description="non-specific serine/threonine protein kinase" evidence="21">
    <location>
        <begin position="24"/>
        <end position="602"/>
    </location>
</feature>
<dbReference type="Pfam" id="PF13855">
    <property type="entry name" value="LRR_8"/>
    <property type="match status" value="1"/>
</dbReference>